<dbReference type="InterPro" id="IPR013783">
    <property type="entry name" value="Ig-like_fold"/>
</dbReference>
<gene>
    <name evidence="2" type="ORF">DF183_17575</name>
</gene>
<organism evidence="2 3">
    <name type="scientific">Alcaligenes faecalis</name>
    <dbReference type="NCBI Taxonomy" id="511"/>
    <lineage>
        <taxon>Bacteria</taxon>
        <taxon>Pseudomonadati</taxon>
        <taxon>Pseudomonadota</taxon>
        <taxon>Betaproteobacteria</taxon>
        <taxon>Burkholderiales</taxon>
        <taxon>Alcaligenaceae</taxon>
        <taxon>Alcaligenes</taxon>
    </lineage>
</organism>
<dbReference type="AlphaFoldDB" id="A0A2U2BF05"/>
<dbReference type="InterPro" id="IPR018392">
    <property type="entry name" value="LysM"/>
</dbReference>
<name>A0A2U2BF05_ALCFA</name>
<reference evidence="2 3" key="2">
    <citation type="submission" date="2018-05" db="EMBL/GenBank/DDBJ databases">
        <authorList>
            <person name="Lanie J.A."/>
            <person name="Ng W.-L."/>
            <person name="Kazmierczak K.M."/>
            <person name="Andrzejewski T.M."/>
            <person name="Davidsen T.M."/>
            <person name="Wayne K.J."/>
            <person name="Tettelin H."/>
            <person name="Glass J.I."/>
            <person name="Rusch D."/>
            <person name="Podicherti R."/>
            <person name="Tsui H.-C.T."/>
            <person name="Winkler M.E."/>
        </authorList>
    </citation>
    <scope>NUCLEOTIDE SEQUENCE [LARGE SCALE GENOMIC DNA]</scope>
    <source>
        <strain evidence="2 3">YBY</strain>
    </source>
</reference>
<dbReference type="CDD" id="cd00118">
    <property type="entry name" value="LysM"/>
    <property type="match status" value="1"/>
</dbReference>
<dbReference type="PROSITE" id="PS51782">
    <property type="entry name" value="LYSM"/>
    <property type="match status" value="1"/>
</dbReference>
<reference evidence="2 3" key="1">
    <citation type="submission" date="2018-05" db="EMBL/GenBank/DDBJ databases">
        <title>Genome Sequence of an Efficient Indole-Degrading Bacterium, Alcaligenes sp.YBY.</title>
        <authorList>
            <person name="Yang B."/>
        </authorList>
    </citation>
    <scope>NUCLEOTIDE SEQUENCE [LARGE SCALE GENOMIC DNA]</scope>
    <source>
        <strain evidence="2 3">YBY</strain>
    </source>
</reference>
<accession>A0A2U2BF05</accession>
<comment type="caution">
    <text evidence="2">The sequence shown here is derived from an EMBL/GenBank/DDBJ whole genome shotgun (WGS) entry which is preliminary data.</text>
</comment>
<dbReference type="Gene3D" id="2.60.120.1440">
    <property type="match status" value="1"/>
</dbReference>
<dbReference type="RefSeq" id="WP_109089784.1">
    <property type="nucleotide sequence ID" value="NZ_QEXO01000005.1"/>
</dbReference>
<dbReference type="InterPro" id="IPR036779">
    <property type="entry name" value="LysM_dom_sf"/>
</dbReference>
<evidence type="ECO:0000259" key="1">
    <source>
        <dbReference type="PROSITE" id="PS51782"/>
    </source>
</evidence>
<dbReference type="PANTHER" id="PTHR38731">
    <property type="entry name" value="LIPL45-RELATED LIPOPROTEIN-RELATED"/>
    <property type="match status" value="1"/>
</dbReference>
<dbReference type="EMBL" id="QEXO01000005">
    <property type="protein sequence ID" value="PWE12590.1"/>
    <property type="molecule type" value="Genomic_DNA"/>
</dbReference>
<dbReference type="Proteomes" id="UP000245216">
    <property type="component" value="Unassembled WGS sequence"/>
</dbReference>
<dbReference type="STRING" id="511.UZ73_19080"/>
<evidence type="ECO:0000313" key="3">
    <source>
        <dbReference type="Proteomes" id="UP000245216"/>
    </source>
</evidence>
<dbReference type="Gene3D" id="2.60.40.10">
    <property type="entry name" value="Immunoglobulins"/>
    <property type="match status" value="1"/>
</dbReference>
<sequence length="364" mass="38739">MITLRIAAPLVCGLIWGGVVSAQPSGARGENFVYKVLAGDTLLDISQTYTRQSRNWSEIQRLNAVADPYRLPIGKELHIPFHMIPEVAAPARITHQTGQILVNGQALGAGTTHLQEGDLIRTGSNGYLTLELQDGSQLSVPAQASLSVTRMRAFEGTGLTDSIIALDDGDVESRVSPEKTGVGRFEVRTPVSITGVRGTELRVRTQQGMAHSEVLEGRAELGTQQRSAPTALKQNQGAAVGTDGNIMALAPLLPAPQISTPERRGGQWNSTIQAVPGAQAYLVQTSTDPQGAKLLSRDITTDTDIQFGASRPGTYYVTVRAIDRHGLMGPDTIESFEGAASLTSSDGQAVVSNFGDPILLSQFE</sequence>
<dbReference type="PANTHER" id="PTHR38731:SF1">
    <property type="entry name" value="FECR PROTEIN DOMAIN-CONTAINING PROTEIN"/>
    <property type="match status" value="1"/>
</dbReference>
<dbReference type="InterPro" id="IPR006860">
    <property type="entry name" value="FecR"/>
</dbReference>
<proteinExistence type="predicted"/>
<protein>
    <submittedName>
        <fullName evidence="2">Peptidoglycan-binding protein</fullName>
    </submittedName>
</protein>
<dbReference type="Pfam" id="PF04773">
    <property type="entry name" value="FecR"/>
    <property type="match status" value="1"/>
</dbReference>
<dbReference type="SUPFAM" id="SSF54106">
    <property type="entry name" value="LysM domain"/>
    <property type="match status" value="1"/>
</dbReference>
<evidence type="ECO:0000313" key="2">
    <source>
        <dbReference type="EMBL" id="PWE12590.1"/>
    </source>
</evidence>
<feature type="domain" description="LysM" evidence="1">
    <location>
        <begin position="32"/>
        <end position="79"/>
    </location>
</feature>
<dbReference type="Gene3D" id="3.10.350.10">
    <property type="entry name" value="LysM domain"/>
    <property type="match status" value="1"/>
</dbReference>
<dbReference type="Pfam" id="PF01476">
    <property type="entry name" value="LysM"/>
    <property type="match status" value="1"/>
</dbReference>